<dbReference type="InterPro" id="IPR036388">
    <property type="entry name" value="WH-like_DNA-bd_sf"/>
</dbReference>
<organism evidence="3 4">
    <name type="scientific">Rhizobium giardinii</name>
    <dbReference type="NCBI Taxonomy" id="56731"/>
    <lineage>
        <taxon>Bacteria</taxon>
        <taxon>Pseudomonadati</taxon>
        <taxon>Pseudomonadota</taxon>
        <taxon>Alphaproteobacteria</taxon>
        <taxon>Hyphomicrobiales</taxon>
        <taxon>Rhizobiaceae</taxon>
        <taxon>Rhizobium/Agrobacterium group</taxon>
        <taxon>Rhizobium</taxon>
    </lineage>
</organism>
<evidence type="ECO:0000259" key="2">
    <source>
        <dbReference type="PROSITE" id="PS50931"/>
    </source>
</evidence>
<dbReference type="EMBL" id="JACHBK010000001">
    <property type="protein sequence ID" value="MBB5533921.1"/>
    <property type="molecule type" value="Genomic_DNA"/>
</dbReference>
<dbReference type="InterPro" id="IPR058163">
    <property type="entry name" value="LysR-type_TF_proteobact-type"/>
</dbReference>
<reference evidence="3 4" key="1">
    <citation type="submission" date="2020-08" db="EMBL/GenBank/DDBJ databases">
        <title>Genomic Encyclopedia of Type Strains, Phase IV (KMG-V): Genome sequencing to study the core and pangenomes of soil and plant-associated prokaryotes.</title>
        <authorList>
            <person name="Whitman W."/>
        </authorList>
    </citation>
    <scope>NUCLEOTIDE SEQUENCE [LARGE SCALE GENOMIC DNA]</scope>
    <source>
        <strain evidence="3 4">SEMIA 4084</strain>
    </source>
</reference>
<keyword evidence="3" id="KW-0238">DNA-binding</keyword>
<dbReference type="InterPro" id="IPR036390">
    <property type="entry name" value="WH_DNA-bd_sf"/>
</dbReference>
<dbReference type="PANTHER" id="PTHR30537:SF3">
    <property type="entry name" value="TRANSCRIPTIONAL REGULATORY PROTEIN"/>
    <property type="match status" value="1"/>
</dbReference>
<evidence type="ECO:0000313" key="4">
    <source>
        <dbReference type="Proteomes" id="UP000585507"/>
    </source>
</evidence>
<evidence type="ECO:0000313" key="3">
    <source>
        <dbReference type="EMBL" id="MBB5533921.1"/>
    </source>
</evidence>
<dbReference type="Gene3D" id="3.40.190.10">
    <property type="entry name" value="Periplasmic binding protein-like II"/>
    <property type="match status" value="2"/>
</dbReference>
<dbReference type="SUPFAM" id="SSF46785">
    <property type="entry name" value="Winged helix' DNA-binding domain"/>
    <property type="match status" value="1"/>
</dbReference>
<dbReference type="PROSITE" id="PS50931">
    <property type="entry name" value="HTH_LYSR"/>
    <property type="match status" value="1"/>
</dbReference>
<dbReference type="InterPro" id="IPR000847">
    <property type="entry name" value="LysR_HTH_N"/>
</dbReference>
<dbReference type="Pfam" id="PF00126">
    <property type="entry name" value="HTH_1"/>
    <property type="match status" value="1"/>
</dbReference>
<comment type="caution">
    <text evidence="3">The sequence shown here is derived from an EMBL/GenBank/DDBJ whole genome shotgun (WGS) entry which is preliminary data.</text>
</comment>
<dbReference type="GO" id="GO:0006351">
    <property type="term" value="P:DNA-templated transcription"/>
    <property type="evidence" value="ECO:0007669"/>
    <property type="project" value="TreeGrafter"/>
</dbReference>
<accession>A0A7W8U6V4</accession>
<dbReference type="Proteomes" id="UP000585507">
    <property type="component" value="Unassembled WGS sequence"/>
</dbReference>
<evidence type="ECO:0000256" key="1">
    <source>
        <dbReference type="ARBA" id="ARBA00009437"/>
    </source>
</evidence>
<dbReference type="GO" id="GO:0043565">
    <property type="term" value="F:sequence-specific DNA binding"/>
    <property type="evidence" value="ECO:0007669"/>
    <property type="project" value="TreeGrafter"/>
</dbReference>
<proteinExistence type="inferred from homology"/>
<dbReference type="AlphaFoldDB" id="A0A7W8U6V4"/>
<protein>
    <submittedName>
        <fullName evidence="3">DNA-binding transcriptional LysR family regulator</fullName>
    </submittedName>
</protein>
<sequence>MKDINWDAYQTFLAVARHGGLTGAAQASGVSPATVGRRVLDLEQTIGRQLFLRSQTGYRLTANGQALFEQLQAMDAVVRRVENWRQEAHGSAVVRLMAGTWVTWLVCENIQAIWSDRDGFRLDMSVSERRATLAHRESDVGVRAVMPEEPNLTSRHIGEVAYAAYRQRNALDGLASAWLAVSEDDAISPYLRWPHEQAAASIAVIVSRPRSLLDLARAGAGQAVLPCFVGDLDPGLERAGEELKQLRHGQWIVTNSEDRHRREIRTVSERLYRLVKSHADLFAGKRPSRSF</sequence>
<gene>
    <name evidence="3" type="ORF">GGD55_000582</name>
</gene>
<comment type="similarity">
    <text evidence="1">Belongs to the LysR transcriptional regulatory family.</text>
</comment>
<name>A0A7W8U6V4_9HYPH</name>
<dbReference type="SUPFAM" id="SSF53850">
    <property type="entry name" value="Periplasmic binding protein-like II"/>
    <property type="match status" value="1"/>
</dbReference>
<feature type="domain" description="HTH lysR-type" evidence="2">
    <location>
        <begin position="4"/>
        <end position="61"/>
    </location>
</feature>
<keyword evidence="4" id="KW-1185">Reference proteome</keyword>
<dbReference type="RefSeq" id="WP_018324227.1">
    <property type="nucleotide sequence ID" value="NZ_JACHBK010000001.1"/>
</dbReference>
<dbReference type="GO" id="GO:0003700">
    <property type="term" value="F:DNA-binding transcription factor activity"/>
    <property type="evidence" value="ECO:0007669"/>
    <property type="project" value="InterPro"/>
</dbReference>
<dbReference type="PANTHER" id="PTHR30537">
    <property type="entry name" value="HTH-TYPE TRANSCRIPTIONAL REGULATOR"/>
    <property type="match status" value="1"/>
</dbReference>
<dbReference type="Gene3D" id="1.10.10.10">
    <property type="entry name" value="Winged helix-like DNA-binding domain superfamily/Winged helix DNA-binding domain"/>
    <property type="match status" value="1"/>
</dbReference>